<evidence type="ECO:0000259" key="9">
    <source>
        <dbReference type="Pfam" id="PF00924"/>
    </source>
</evidence>
<dbReference type="SUPFAM" id="SSF82689">
    <property type="entry name" value="Mechanosensitive channel protein MscS (YggB), C-terminal domain"/>
    <property type="match status" value="1"/>
</dbReference>
<organism evidence="12 13">
    <name type="scientific">Rugosimonospora acidiphila</name>
    <dbReference type="NCBI Taxonomy" id="556531"/>
    <lineage>
        <taxon>Bacteria</taxon>
        <taxon>Bacillati</taxon>
        <taxon>Actinomycetota</taxon>
        <taxon>Actinomycetes</taxon>
        <taxon>Micromonosporales</taxon>
        <taxon>Micromonosporaceae</taxon>
        <taxon>Rugosimonospora</taxon>
    </lineage>
</organism>
<dbReference type="SUPFAM" id="SSF82861">
    <property type="entry name" value="Mechanosensitive channel protein MscS (YggB), transmembrane region"/>
    <property type="match status" value="1"/>
</dbReference>
<sequence>MLTEAVNGREIVVAVAAIGGGIIGGLILRTVFGWAARGLRRTRWTGDELVADLLRNVTFVAAVVAGLWGAAVSLPLTAQARDVAGRVLIIALVVVSTAYLSRMIGGLIRSVTEARVGIASSASIFVSITRLAIFVLGMLVLLETLGVSITPVLTALGVGGLAVALALQETLANLFAGIHVLASKEVEPGAYIRLNSGEEGYIVDVNWRQTTVRQIGNNLIMVPNSKVANAIVTNFHQPEREMSVLVQGRVAYDSDLEQVEKETIEVAREVMREVNGGVPTHEPTVRFHTFADSSINFSVALRTSEFASQYLITHEFIKRLHAHYRRVGIQIPFPTRTLLSAERSERSEQRERWEDRASVPRGRVGSMT</sequence>
<feature type="compositionally biased region" description="Basic and acidic residues" evidence="7">
    <location>
        <begin position="342"/>
        <end position="358"/>
    </location>
</feature>
<gene>
    <name evidence="12" type="ORF">GCM10023322_06540</name>
</gene>
<dbReference type="InterPro" id="IPR010920">
    <property type="entry name" value="LSM_dom_sf"/>
</dbReference>
<evidence type="ECO:0000256" key="2">
    <source>
        <dbReference type="ARBA" id="ARBA00008017"/>
    </source>
</evidence>
<dbReference type="PANTHER" id="PTHR30221:SF1">
    <property type="entry name" value="SMALL-CONDUCTANCE MECHANOSENSITIVE CHANNEL"/>
    <property type="match status" value="1"/>
</dbReference>
<dbReference type="Gene3D" id="2.30.30.60">
    <property type="match status" value="1"/>
</dbReference>
<keyword evidence="5 8" id="KW-1133">Transmembrane helix</keyword>
<comment type="similarity">
    <text evidence="2">Belongs to the MscS (TC 1.A.23) family.</text>
</comment>
<dbReference type="RefSeq" id="WP_345625927.1">
    <property type="nucleotide sequence ID" value="NZ_BAABJQ010000002.1"/>
</dbReference>
<name>A0ABP9RK05_9ACTN</name>
<keyword evidence="13" id="KW-1185">Reference proteome</keyword>
<evidence type="ECO:0000256" key="4">
    <source>
        <dbReference type="ARBA" id="ARBA00022692"/>
    </source>
</evidence>
<accession>A0ABP9RK05</accession>
<dbReference type="InterPro" id="IPR011014">
    <property type="entry name" value="MscS_channel_TM-2"/>
</dbReference>
<dbReference type="InterPro" id="IPR006685">
    <property type="entry name" value="MscS_channel_2nd"/>
</dbReference>
<comment type="caution">
    <text evidence="12">The sequence shown here is derived from an EMBL/GenBank/DDBJ whole genome shotgun (WGS) entry which is preliminary data.</text>
</comment>
<proteinExistence type="inferred from homology"/>
<feature type="transmembrane region" description="Helical" evidence="8">
    <location>
        <begin position="12"/>
        <end position="32"/>
    </location>
</feature>
<dbReference type="InterPro" id="IPR049142">
    <property type="entry name" value="MS_channel_1st"/>
</dbReference>
<feature type="domain" description="Mechanosensitive ion channel MscS C-terminal" evidence="10">
    <location>
        <begin position="250"/>
        <end position="331"/>
    </location>
</feature>
<comment type="subcellular location">
    <subcellularLocation>
        <location evidence="1">Cell membrane</location>
        <topology evidence="1">Multi-pass membrane protein</topology>
    </subcellularLocation>
</comment>
<evidence type="ECO:0000259" key="11">
    <source>
        <dbReference type="Pfam" id="PF21088"/>
    </source>
</evidence>
<dbReference type="SUPFAM" id="SSF50182">
    <property type="entry name" value="Sm-like ribonucleoproteins"/>
    <property type="match status" value="1"/>
</dbReference>
<evidence type="ECO:0000313" key="13">
    <source>
        <dbReference type="Proteomes" id="UP001501570"/>
    </source>
</evidence>
<dbReference type="Pfam" id="PF21082">
    <property type="entry name" value="MS_channel_3rd"/>
    <property type="match status" value="1"/>
</dbReference>
<feature type="transmembrane region" description="Helical" evidence="8">
    <location>
        <begin position="83"/>
        <end position="101"/>
    </location>
</feature>
<protein>
    <submittedName>
        <fullName evidence="12">Mechanosensitive ion channel family protein</fullName>
    </submittedName>
</protein>
<dbReference type="InterPro" id="IPR023408">
    <property type="entry name" value="MscS_beta-dom_sf"/>
</dbReference>
<feature type="domain" description="Mechanosensitive ion channel transmembrane helices 2/3" evidence="11">
    <location>
        <begin position="128"/>
        <end position="168"/>
    </location>
</feature>
<evidence type="ECO:0000256" key="5">
    <source>
        <dbReference type="ARBA" id="ARBA00022989"/>
    </source>
</evidence>
<dbReference type="Proteomes" id="UP001501570">
    <property type="component" value="Unassembled WGS sequence"/>
</dbReference>
<evidence type="ECO:0000259" key="10">
    <source>
        <dbReference type="Pfam" id="PF21082"/>
    </source>
</evidence>
<keyword evidence="4 8" id="KW-0812">Transmembrane</keyword>
<evidence type="ECO:0000256" key="3">
    <source>
        <dbReference type="ARBA" id="ARBA00022475"/>
    </source>
</evidence>
<dbReference type="PANTHER" id="PTHR30221">
    <property type="entry name" value="SMALL-CONDUCTANCE MECHANOSENSITIVE CHANNEL"/>
    <property type="match status" value="1"/>
</dbReference>
<feature type="transmembrane region" description="Helical" evidence="8">
    <location>
        <begin position="148"/>
        <end position="167"/>
    </location>
</feature>
<dbReference type="Gene3D" id="3.30.70.100">
    <property type="match status" value="1"/>
</dbReference>
<dbReference type="InterPro" id="IPR011066">
    <property type="entry name" value="MscS_channel_C_sf"/>
</dbReference>
<keyword evidence="6 8" id="KW-0472">Membrane</keyword>
<dbReference type="Gene3D" id="1.10.287.1260">
    <property type="match status" value="1"/>
</dbReference>
<dbReference type="InterPro" id="IPR049278">
    <property type="entry name" value="MS_channel_C"/>
</dbReference>
<dbReference type="Pfam" id="PF21088">
    <property type="entry name" value="MS_channel_1st"/>
    <property type="match status" value="1"/>
</dbReference>
<dbReference type="InterPro" id="IPR045275">
    <property type="entry name" value="MscS_archaea/bacteria_type"/>
</dbReference>
<feature type="transmembrane region" description="Helical" evidence="8">
    <location>
        <begin position="53"/>
        <end position="71"/>
    </location>
</feature>
<dbReference type="EMBL" id="BAABJQ010000002">
    <property type="protein sequence ID" value="GAA5178720.1"/>
    <property type="molecule type" value="Genomic_DNA"/>
</dbReference>
<reference evidence="13" key="1">
    <citation type="journal article" date="2019" name="Int. J. Syst. Evol. Microbiol.">
        <title>The Global Catalogue of Microorganisms (GCM) 10K type strain sequencing project: providing services to taxonomists for standard genome sequencing and annotation.</title>
        <authorList>
            <consortium name="The Broad Institute Genomics Platform"/>
            <consortium name="The Broad Institute Genome Sequencing Center for Infectious Disease"/>
            <person name="Wu L."/>
            <person name="Ma J."/>
        </authorList>
    </citation>
    <scope>NUCLEOTIDE SEQUENCE [LARGE SCALE GENOMIC DNA]</scope>
    <source>
        <strain evidence="13">JCM 18304</strain>
    </source>
</reference>
<evidence type="ECO:0000256" key="8">
    <source>
        <dbReference type="SAM" id="Phobius"/>
    </source>
</evidence>
<feature type="domain" description="Mechanosensitive ion channel MscS" evidence="9">
    <location>
        <begin position="170"/>
        <end position="236"/>
    </location>
</feature>
<evidence type="ECO:0000256" key="6">
    <source>
        <dbReference type="ARBA" id="ARBA00023136"/>
    </source>
</evidence>
<evidence type="ECO:0000256" key="1">
    <source>
        <dbReference type="ARBA" id="ARBA00004651"/>
    </source>
</evidence>
<evidence type="ECO:0000313" key="12">
    <source>
        <dbReference type="EMBL" id="GAA5178720.1"/>
    </source>
</evidence>
<evidence type="ECO:0000256" key="7">
    <source>
        <dbReference type="SAM" id="MobiDB-lite"/>
    </source>
</evidence>
<feature type="region of interest" description="Disordered" evidence="7">
    <location>
        <begin position="342"/>
        <end position="368"/>
    </location>
</feature>
<dbReference type="Pfam" id="PF00924">
    <property type="entry name" value="MS_channel_2nd"/>
    <property type="match status" value="1"/>
</dbReference>
<feature type="transmembrane region" description="Helical" evidence="8">
    <location>
        <begin position="122"/>
        <end position="142"/>
    </location>
</feature>
<keyword evidence="3" id="KW-1003">Cell membrane</keyword>